<keyword evidence="2" id="KW-0808">Transferase</keyword>
<dbReference type="SUPFAM" id="SSF56112">
    <property type="entry name" value="Protein kinase-like (PK-like)"/>
    <property type="match status" value="1"/>
</dbReference>
<sequence>MREHHVKSIIEDVCMHSSLGDLVAEPERTSGGLLHKMYEVETTTGKYAIKLLNPQIMQRPQALINYIQSEKIARFLSAEIPAVNAIDVNGEILQKVDSQYYLMFNWVEGTTLTPTEITNSHCEKIGGILAAIHEAKVSELDVHLEKNVELPEINWDEYLRKGEEQEAEWVPVLQENRDQLYEWNSRAAAAENVISLREVISHRDLDPKNVLWHKDSPALIDWESAGLINPIHDLLDTAIYWSENDDGDLEKGRFLSFLEGYEKVGGVIKADWRRTADYRMYGTLAWLEYNMKRSLWMECTDREEQELRTKEVTAALSTLKKYAQIIPELLIWLDNDR</sequence>
<proteinExistence type="predicted"/>
<protein>
    <submittedName>
        <fullName evidence="2">Aminoglycoside phosphotransferase family protein</fullName>
    </submittedName>
</protein>
<dbReference type="Proteomes" id="UP000265801">
    <property type="component" value="Unassembled WGS sequence"/>
</dbReference>
<dbReference type="InterPro" id="IPR011009">
    <property type="entry name" value="Kinase-like_dom_sf"/>
</dbReference>
<comment type="caution">
    <text evidence="2">The sequence shown here is derived from an EMBL/GenBank/DDBJ whole genome shotgun (WGS) entry which is preliminary data.</text>
</comment>
<dbReference type="GO" id="GO:0016740">
    <property type="term" value="F:transferase activity"/>
    <property type="evidence" value="ECO:0007669"/>
    <property type="project" value="UniProtKB-KW"/>
</dbReference>
<evidence type="ECO:0000259" key="1">
    <source>
        <dbReference type="Pfam" id="PF01636"/>
    </source>
</evidence>
<evidence type="ECO:0000313" key="2">
    <source>
        <dbReference type="EMBL" id="RIW37373.1"/>
    </source>
</evidence>
<keyword evidence="3" id="KW-1185">Reference proteome</keyword>
<dbReference type="PANTHER" id="PTHR40086:SF1">
    <property type="entry name" value="CELL CYCLE REGULATOR CCRZ"/>
    <property type="match status" value="1"/>
</dbReference>
<dbReference type="PANTHER" id="PTHR40086">
    <property type="entry name" value="PHOSPHOTRANSFERASE YTMP-RELATED"/>
    <property type="match status" value="1"/>
</dbReference>
<dbReference type="OrthoDB" id="2352890at2"/>
<evidence type="ECO:0000313" key="3">
    <source>
        <dbReference type="Proteomes" id="UP000265801"/>
    </source>
</evidence>
<dbReference type="Pfam" id="PF01636">
    <property type="entry name" value="APH"/>
    <property type="match status" value="1"/>
</dbReference>
<dbReference type="EMBL" id="QXIR01000004">
    <property type="protein sequence ID" value="RIW37373.1"/>
    <property type="molecule type" value="Genomic_DNA"/>
</dbReference>
<feature type="domain" description="Aminoglycoside phosphotransferase" evidence="1">
    <location>
        <begin position="30"/>
        <end position="264"/>
    </location>
</feature>
<gene>
    <name evidence="2" type="ORF">D3H55_04895</name>
</gene>
<dbReference type="InterPro" id="IPR052077">
    <property type="entry name" value="CcrZ_PhaseVar_Mediator"/>
</dbReference>
<dbReference type="InterPro" id="IPR002575">
    <property type="entry name" value="Aminoglycoside_PTrfase"/>
</dbReference>
<dbReference type="Gene3D" id="3.90.1200.10">
    <property type="match status" value="1"/>
</dbReference>
<accession>A0A3A1R7R3</accession>
<dbReference type="RefSeq" id="WP_119545792.1">
    <property type="nucleotide sequence ID" value="NZ_QXIR01000004.1"/>
</dbReference>
<reference evidence="2 3" key="1">
    <citation type="submission" date="2018-09" db="EMBL/GenBank/DDBJ databases">
        <title>Bacillus saliacetes sp. nov., isolated from Thai shrimp paste (Ka-pi).</title>
        <authorList>
            <person name="Daroonpunt R."/>
            <person name="Tanasupawat S."/>
            <person name="Yiamsombut S."/>
        </authorList>
    </citation>
    <scope>NUCLEOTIDE SEQUENCE [LARGE SCALE GENOMIC DNA]</scope>
    <source>
        <strain evidence="2 3">SKP7-4</strain>
    </source>
</reference>
<name>A0A3A1R7R3_9BACI</name>
<dbReference type="AlphaFoldDB" id="A0A3A1R7R3"/>
<organism evidence="2 3">
    <name type="scientific">Bacillus salacetis</name>
    <dbReference type="NCBI Taxonomy" id="2315464"/>
    <lineage>
        <taxon>Bacteria</taxon>
        <taxon>Bacillati</taxon>
        <taxon>Bacillota</taxon>
        <taxon>Bacilli</taxon>
        <taxon>Bacillales</taxon>
        <taxon>Bacillaceae</taxon>
        <taxon>Bacillus</taxon>
    </lineage>
</organism>